<name>A0A077WIG9_9FUNG</name>
<reference evidence="1" key="1">
    <citation type="journal article" date="2014" name="Genome Announc.">
        <title>De novo whole-genome sequence and genome annotation of Lichtheimia ramosa.</title>
        <authorList>
            <person name="Linde J."/>
            <person name="Schwartze V."/>
            <person name="Binder U."/>
            <person name="Lass-Florl C."/>
            <person name="Voigt K."/>
            <person name="Horn F."/>
        </authorList>
    </citation>
    <scope>NUCLEOTIDE SEQUENCE</scope>
    <source>
        <strain evidence="1">JMRC FSU:6197</strain>
    </source>
</reference>
<dbReference type="SUPFAM" id="SSF53448">
    <property type="entry name" value="Nucleotide-diphospho-sugar transferases"/>
    <property type="match status" value="1"/>
</dbReference>
<dbReference type="PANTHER" id="PTHR11183">
    <property type="entry name" value="GLYCOGENIN SUBFAMILY MEMBER"/>
    <property type="match status" value="1"/>
</dbReference>
<dbReference type="InterPro" id="IPR029044">
    <property type="entry name" value="Nucleotide-diphossugar_trans"/>
</dbReference>
<dbReference type="Pfam" id="PF01501">
    <property type="entry name" value="Glyco_transf_8"/>
    <property type="match status" value="1"/>
</dbReference>
<dbReference type="EMBL" id="LK023323">
    <property type="protein sequence ID" value="CDS07125.1"/>
    <property type="molecule type" value="Genomic_DNA"/>
</dbReference>
<dbReference type="CDD" id="cd02537">
    <property type="entry name" value="GT8_Glycogenin"/>
    <property type="match status" value="1"/>
</dbReference>
<dbReference type="OrthoDB" id="2014201at2759"/>
<dbReference type="GO" id="GO:0016757">
    <property type="term" value="F:glycosyltransferase activity"/>
    <property type="evidence" value="ECO:0007669"/>
    <property type="project" value="InterPro"/>
</dbReference>
<organism evidence="1">
    <name type="scientific">Lichtheimia ramosa</name>
    <dbReference type="NCBI Taxonomy" id="688394"/>
    <lineage>
        <taxon>Eukaryota</taxon>
        <taxon>Fungi</taxon>
        <taxon>Fungi incertae sedis</taxon>
        <taxon>Mucoromycota</taxon>
        <taxon>Mucoromycotina</taxon>
        <taxon>Mucoromycetes</taxon>
        <taxon>Mucorales</taxon>
        <taxon>Lichtheimiaceae</taxon>
        <taxon>Lichtheimia</taxon>
    </lineage>
</organism>
<dbReference type="Gene3D" id="3.90.550.10">
    <property type="entry name" value="Spore Coat Polysaccharide Biosynthesis Protein SpsA, Chain A"/>
    <property type="match status" value="1"/>
</dbReference>
<evidence type="ECO:0008006" key="2">
    <source>
        <dbReference type="Google" id="ProtNLM"/>
    </source>
</evidence>
<gene>
    <name evidence="1" type="ORF">LRAMOSA09648</name>
</gene>
<dbReference type="InterPro" id="IPR002495">
    <property type="entry name" value="Glyco_trans_8"/>
</dbReference>
<proteinExistence type="predicted"/>
<sequence length="282" mass="32560">MLDASNPKAAWVMILTTTNKYIHGVITVAQSFRRLGSQYPLVVLYTPGVSEAALKLLSSYGCHLKPIQPIHPPGKTNYQFPRFSETWTKMIAWDQVEYDRVVLMDADMLPMQNMDELMDIDLPDADHIAACHACICNPHKTSTYPPLWNPTNCAYNNPNGPKVKYFNSGLIVLRPSHAKFQAIMDKIYGTDNLSSYTFPDQDFLNEMFDNKWIKLPYIYNALKSLPVTHPDMWRLDHVKNIHFIYARKPWDGQGEDERYLHDVWWEHVKKEDLQAVEDVIGS</sequence>
<dbReference type="AlphaFoldDB" id="A0A077WIG9"/>
<dbReference type="InterPro" id="IPR050587">
    <property type="entry name" value="GNT1/Glycosyltrans_8"/>
</dbReference>
<evidence type="ECO:0000313" key="1">
    <source>
        <dbReference type="EMBL" id="CDS07125.1"/>
    </source>
</evidence>
<protein>
    <recommendedName>
        <fullName evidence="2">Glycosyltransferase family 8 protein</fullName>
    </recommendedName>
</protein>
<accession>A0A077WIG9</accession>